<comment type="caution">
    <text evidence="3">The sequence shown here is derived from an EMBL/GenBank/DDBJ whole genome shotgun (WGS) entry which is preliminary data.</text>
</comment>
<gene>
    <name evidence="3" type="ORF">FHR87_001720</name>
</gene>
<dbReference type="InterPro" id="IPR051311">
    <property type="entry name" value="DedA_domain"/>
</dbReference>
<dbReference type="GO" id="GO:0005886">
    <property type="term" value="C:plasma membrane"/>
    <property type="evidence" value="ECO:0007669"/>
    <property type="project" value="UniProtKB-ARBA"/>
</dbReference>
<dbReference type="EMBL" id="JACHXI010000006">
    <property type="protein sequence ID" value="MBB3103325.1"/>
    <property type="molecule type" value="Genomic_DNA"/>
</dbReference>
<dbReference type="RefSeq" id="WP_183166259.1">
    <property type="nucleotide sequence ID" value="NZ_JACHXI010000006.1"/>
</dbReference>
<dbReference type="Proteomes" id="UP000549250">
    <property type="component" value="Unassembled WGS sequence"/>
</dbReference>
<feature type="transmembrane region" description="Helical" evidence="1">
    <location>
        <begin position="126"/>
        <end position="147"/>
    </location>
</feature>
<feature type="transmembrane region" description="Helical" evidence="1">
    <location>
        <begin position="162"/>
        <end position="181"/>
    </location>
</feature>
<organism evidence="3 4">
    <name type="scientific">Azomonas macrocytogenes</name>
    <name type="common">Azotobacter macrocytogenes</name>
    <dbReference type="NCBI Taxonomy" id="69962"/>
    <lineage>
        <taxon>Bacteria</taxon>
        <taxon>Pseudomonadati</taxon>
        <taxon>Pseudomonadota</taxon>
        <taxon>Gammaproteobacteria</taxon>
        <taxon>Pseudomonadales</taxon>
        <taxon>Pseudomonadaceae</taxon>
        <taxon>Azomonas</taxon>
    </lineage>
</organism>
<evidence type="ECO:0000313" key="3">
    <source>
        <dbReference type="EMBL" id="MBB3103325.1"/>
    </source>
</evidence>
<dbReference type="Pfam" id="PF09335">
    <property type="entry name" value="VTT_dom"/>
    <property type="match status" value="1"/>
</dbReference>
<protein>
    <submittedName>
        <fullName evidence="3">Membrane protein DedA with SNARE-associated domain</fullName>
    </submittedName>
</protein>
<keyword evidence="1" id="KW-1133">Transmembrane helix</keyword>
<proteinExistence type="predicted"/>
<accession>A0A839T5W2</accession>
<evidence type="ECO:0000259" key="2">
    <source>
        <dbReference type="Pfam" id="PF09335"/>
    </source>
</evidence>
<dbReference type="PANTHER" id="PTHR42709:SF2">
    <property type="entry name" value="INNER MEMBRANE PROTEIN YOHD"/>
    <property type="match status" value="1"/>
</dbReference>
<keyword evidence="1" id="KW-0812">Transmembrane</keyword>
<keyword evidence="4" id="KW-1185">Reference proteome</keyword>
<evidence type="ECO:0000313" key="4">
    <source>
        <dbReference type="Proteomes" id="UP000549250"/>
    </source>
</evidence>
<sequence length="187" mass="21116">MTSANEWIDQYGYLAVLIGTAIEGDGIAVLAGIAARHGYLNLLFTIVATALGGALSDIGLYFVGRRYGDAIIRRFSKHRERIERARSLILRHERLWIIGLRFAYGFRIIGPIIIGSSGIPVRRFLLLNMLGTVLWAVTVVVLGYWVGDVLHRIFAGHPRLEIWLLVIAAWIALLAFAVHRFRRRRQI</sequence>
<name>A0A839T5W2_AZOMA</name>
<keyword evidence="1" id="KW-0472">Membrane</keyword>
<reference evidence="3 4" key="1">
    <citation type="submission" date="2020-08" db="EMBL/GenBank/DDBJ databases">
        <title>Genomic Encyclopedia of Type Strains, Phase III (KMG-III): the genomes of soil and plant-associated and newly described type strains.</title>
        <authorList>
            <person name="Whitman W."/>
        </authorList>
    </citation>
    <scope>NUCLEOTIDE SEQUENCE [LARGE SCALE GENOMIC DNA]</scope>
    <source>
        <strain evidence="3 4">CECT 4462</strain>
    </source>
</reference>
<feature type="transmembrane region" description="Helical" evidence="1">
    <location>
        <begin position="42"/>
        <end position="63"/>
    </location>
</feature>
<dbReference type="InterPro" id="IPR032816">
    <property type="entry name" value="VTT_dom"/>
</dbReference>
<dbReference type="PANTHER" id="PTHR42709">
    <property type="entry name" value="ALKALINE PHOSPHATASE LIKE PROTEIN"/>
    <property type="match status" value="1"/>
</dbReference>
<feature type="transmembrane region" description="Helical" evidence="1">
    <location>
        <begin position="12"/>
        <end position="35"/>
    </location>
</feature>
<dbReference type="AlphaFoldDB" id="A0A839T5W2"/>
<evidence type="ECO:0000256" key="1">
    <source>
        <dbReference type="SAM" id="Phobius"/>
    </source>
</evidence>
<feature type="domain" description="VTT" evidence="2">
    <location>
        <begin position="25"/>
        <end position="144"/>
    </location>
</feature>